<gene>
    <name evidence="1" type="ORF">E0W69_020295</name>
</gene>
<sequence>MYHKNICYSSYKLIFLSASLFFTVGSYCQSLSDKETLQVNDSIALHVGSDILINKPQSFDFVNVEEVKKGGFSLSKIANVASSAGGAIVGLGGQTASIGTMTTGIKVMQTAGTAASVGYTVDAINAMNISDQAKSIVGKKMRILKFKKEGNEKRGEHYYAIAAGEGKHDYKIEVEPAINSGEILILK</sequence>
<accession>A0A5P2G6V6</accession>
<organism evidence="1 2">
    <name type="scientific">Rhizosphaericola mali</name>
    <dbReference type="NCBI Taxonomy" id="2545455"/>
    <lineage>
        <taxon>Bacteria</taxon>
        <taxon>Pseudomonadati</taxon>
        <taxon>Bacteroidota</taxon>
        <taxon>Chitinophagia</taxon>
        <taxon>Chitinophagales</taxon>
        <taxon>Chitinophagaceae</taxon>
        <taxon>Rhizosphaericola</taxon>
    </lineage>
</organism>
<dbReference type="RefSeq" id="WP_131332050.1">
    <property type="nucleotide sequence ID" value="NZ_CP044017.1"/>
</dbReference>
<dbReference type="KEGG" id="arac:E0W69_020295"/>
<reference evidence="1 2" key="1">
    <citation type="submission" date="2019-09" db="EMBL/GenBank/DDBJ databases">
        <title>Complete genome sequence of Arachidicoccus sp. B3-10 isolated from apple orchard soil.</title>
        <authorList>
            <person name="Kim H.S."/>
            <person name="Han K.-I."/>
            <person name="Suh M.K."/>
            <person name="Lee K.C."/>
            <person name="Eom M.K."/>
            <person name="Kim J.-S."/>
            <person name="Kang S.W."/>
            <person name="Sin Y."/>
            <person name="Lee J.-S."/>
        </authorList>
    </citation>
    <scope>NUCLEOTIDE SEQUENCE [LARGE SCALE GENOMIC DNA]</scope>
    <source>
        <strain evidence="1 2">B3-10</strain>
        <plasmid evidence="2">pb3-10</plasmid>
    </source>
</reference>
<proteinExistence type="predicted"/>
<keyword evidence="2" id="KW-1185">Reference proteome</keyword>
<dbReference type="Proteomes" id="UP000292424">
    <property type="component" value="Plasmid pB3-10"/>
</dbReference>
<keyword evidence="1" id="KW-0614">Plasmid</keyword>
<evidence type="ECO:0000313" key="2">
    <source>
        <dbReference type="Proteomes" id="UP000292424"/>
    </source>
</evidence>
<dbReference type="AlphaFoldDB" id="A0A5P2G6V6"/>
<protein>
    <submittedName>
        <fullName evidence="1">Uncharacterized protein</fullName>
    </submittedName>
</protein>
<evidence type="ECO:0000313" key="1">
    <source>
        <dbReference type="EMBL" id="QES91057.1"/>
    </source>
</evidence>
<name>A0A5P2G6V6_9BACT</name>
<geneLocation type="plasmid" evidence="2">
    <name>pb3-10</name>
</geneLocation>
<dbReference type="EMBL" id="CP044017">
    <property type="protein sequence ID" value="QES91057.1"/>
    <property type="molecule type" value="Genomic_DNA"/>
</dbReference>
<dbReference type="OrthoDB" id="1494430at2"/>